<dbReference type="EMBL" id="MU853403">
    <property type="protein sequence ID" value="KAK4136863.1"/>
    <property type="molecule type" value="Genomic_DNA"/>
</dbReference>
<name>A0AAN6UPM1_9PEZI</name>
<protein>
    <submittedName>
        <fullName evidence="1">Uncharacterized protein</fullName>
    </submittedName>
</protein>
<reference evidence="1" key="1">
    <citation type="journal article" date="2023" name="Mol. Phylogenet. Evol.">
        <title>Genome-scale phylogeny and comparative genomics of the fungal order Sordariales.</title>
        <authorList>
            <person name="Hensen N."/>
            <person name="Bonometti L."/>
            <person name="Westerberg I."/>
            <person name="Brannstrom I.O."/>
            <person name="Guillou S."/>
            <person name="Cros-Aarteil S."/>
            <person name="Calhoun S."/>
            <person name="Haridas S."/>
            <person name="Kuo A."/>
            <person name="Mondo S."/>
            <person name="Pangilinan J."/>
            <person name="Riley R."/>
            <person name="LaButti K."/>
            <person name="Andreopoulos B."/>
            <person name="Lipzen A."/>
            <person name="Chen C."/>
            <person name="Yan M."/>
            <person name="Daum C."/>
            <person name="Ng V."/>
            <person name="Clum A."/>
            <person name="Steindorff A."/>
            <person name="Ohm R.A."/>
            <person name="Martin F."/>
            <person name="Silar P."/>
            <person name="Natvig D.O."/>
            <person name="Lalanne C."/>
            <person name="Gautier V."/>
            <person name="Ament-Velasquez S.L."/>
            <person name="Kruys A."/>
            <person name="Hutchinson M.I."/>
            <person name="Powell A.J."/>
            <person name="Barry K."/>
            <person name="Miller A.N."/>
            <person name="Grigoriev I.V."/>
            <person name="Debuchy R."/>
            <person name="Gladieux P."/>
            <person name="Hiltunen Thoren M."/>
            <person name="Johannesson H."/>
        </authorList>
    </citation>
    <scope>NUCLEOTIDE SEQUENCE</scope>
    <source>
        <strain evidence="1">CBS 123565</strain>
    </source>
</reference>
<accession>A0AAN6UPM1</accession>
<comment type="caution">
    <text evidence="1">The sequence shown here is derived from an EMBL/GenBank/DDBJ whole genome shotgun (WGS) entry which is preliminary data.</text>
</comment>
<organism evidence="1 2">
    <name type="scientific">Trichocladium antarcticum</name>
    <dbReference type="NCBI Taxonomy" id="1450529"/>
    <lineage>
        <taxon>Eukaryota</taxon>
        <taxon>Fungi</taxon>
        <taxon>Dikarya</taxon>
        <taxon>Ascomycota</taxon>
        <taxon>Pezizomycotina</taxon>
        <taxon>Sordariomycetes</taxon>
        <taxon>Sordariomycetidae</taxon>
        <taxon>Sordariales</taxon>
        <taxon>Chaetomiaceae</taxon>
        <taxon>Trichocladium</taxon>
    </lineage>
</organism>
<proteinExistence type="predicted"/>
<reference evidence="1" key="2">
    <citation type="submission" date="2023-05" db="EMBL/GenBank/DDBJ databases">
        <authorList>
            <consortium name="Lawrence Berkeley National Laboratory"/>
            <person name="Steindorff A."/>
            <person name="Hensen N."/>
            <person name="Bonometti L."/>
            <person name="Westerberg I."/>
            <person name="Brannstrom I.O."/>
            <person name="Guillou S."/>
            <person name="Cros-Aarteil S."/>
            <person name="Calhoun S."/>
            <person name="Haridas S."/>
            <person name="Kuo A."/>
            <person name="Mondo S."/>
            <person name="Pangilinan J."/>
            <person name="Riley R."/>
            <person name="Labutti K."/>
            <person name="Andreopoulos B."/>
            <person name="Lipzen A."/>
            <person name="Chen C."/>
            <person name="Yanf M."/>
            <person name="Daum C."/>
            <person name="Ng V."/>
            <person name="Clum A."/>
            <person name="Ohm R."/>
            <person name="Martin F."/>
            <person name="Silar P."/>
            <person name="Natvig D."/>
            <person name="Lalanne C."/>
            <person name="Gautier V."/>
            <person name="Ament-Velasquez S.L."/>
            <person name="Kruys A."/>
            <person name="Hutchinson M.I."/>
            <person name="Powell A.J."/>
            <person name="Barry K."/>
            <person name="Miller A.N."/>
            <person name="Grigoriev I.V."/>
            <person name="Debuchy R."/>
            <person name="Gladieux P."/>
            <person name="Thoren M.H."/>
            <person name="Johannesson H."/>
        </authorList>
    </citation>
    <scope>NUCLEOTIDE SEQUENCE</scope>
    <source>
        <strain evidence="1">CBS 123565</strain>
    </source>
</reference>
<sequence length="54" mass="5997">MAVWPSWGGRHLLCPGRRASQHPPTDPVRFPRSEVKPRVFVAGYLPSTARGASR</sequence>
<gene>
    <name evidence="1" type="ORF">BT67DRAFT_439871</name>
</gene>
<keyword evidence="2" id="KW-1185">Reference proteome</keyword>
<evidence type="ECO:0000313" key="2">
    <source>
        <dbReference type="Proteomes" id="UP001304895"/>
    </source>
</evidence>
<dbReference type="Proteomes" id="UP001304895">
    <property type="component" value="Unassembled WGS sequence"/>
</dbReference>
<dbReference type="AlphaFoldDB" id="A0AAN6UPM1"/>
<evidence type="ECO:0000313" key="1">
    <source>
        <dbReference type="EMBL" id="KAK4136863.1"/>
    </source>
</evidence>